<name>A0A6G1HRK0_9PEZI</name>
<gene>
    <name evidence="1" type="ORF">EJ06DRAFT_531782</name>
</gene>
<reference evidence="1" key="1">
    <citation type="journal article" date="2020" name="Stud. Mycol.">
        <title>101 Dothideomycetes genomes: a test case for predicting lifestyles and emergence of pathogens.</title>
        <authorList>
            <person name="Haridas S."/>
            <person name="Albert R."/>
            <person name="Binder M."/>
            <person name="Bloem J."/>
            <person name="Labutti K."/>
            <person name="Salamov A."/>
            <person name="Andreopoulos B."/>
            <person name="Baker S."/>
            <person name="Barry K."/>
            <person name="Bills G."/>
            <person name="Bluhm B."/>
            <person name="Cannon C."/>
            <person name="Castanera R."/>
            <person name="Culley D."/>
            <person name="Daum C."/>
            <person name="Ezra D."/>
            <person name="Gonzalez J."/>
            <person name="Henrissat B."/>
            <person name="Kuo A."/>
            <person name="Liang C."/>
            <person name="Lipzen A."/>
            <person name="Lutzoni F."/>
            <person name="Magnuson J."/>
            <person name="Mondo S."/>
            <person name="Nolan M."/>
            <person name="Ohm R."/>
            <person name="Pangilinan J."/>
            <person name="Park H.-J."/>
            <person name="Ramirez L."/>
            <person name="Alfaro M."/>
            <person name="Sun H."/>
            <person name="Tritt A."/>
            <person name="Yoshinaga Y."/>
            <person name="Zwiers L.-H."/>
            <person name="Turgeon B."/>
            <person name="Goodwin S."/>
            <person name="Spatafora J."/>
            <person name="Crous P."/>
            <person name="Grigoriev I."/>
        </authorList>
    </citation>
    <scope>NUCLEOTIDE SEQUENCE</scope>
    <source>
        <strain evidence="1">CBS 262.69</strain>
    </source>
</reference>
<dbReference type="Proteomes" id="UP000799640">
    <property type="component" value="Unassembled WGS sequence"/>
</dbReference>
<sequence length="102" mass="11330">MPYNRRRHLSFPLSISRSFIPPLSLDIWPRGHPSPSPFAPRRITPPTTHHVRHYHRPSLRSTPARVSCVVHLAPCAPSSPSAATHAIMSPIVVCCLEASRQA</sequence>
<organism evidence="1 2">
    <name type="scientific">Trichodelitschia bisporula</name>
    <dbReference type="NCBI Taxonomy" id="703511"/>
    <lineage>
        <taxon>Eukaryota</taxon>
        <taxon>Fungi</taxon>
        <taxon>Dikarya</taxon>
        <taxon>Ascomycota</taxon>
        <taxon>Pezizomycotina</taxon>
        <taxon>Dothideomycetes</taxon>
        <taxon>Dothideomycetes incertae sedis</taxon>
        <taxon>Phaeotrichales</taxon>
        <taxon>Phaeotrichaceae</taxon>
        <taxon>Trichodelitschia</taxon>
    </lineage>
</organism>
<accession>A0A6G1HRK0</accession>
<proteinExistence type="predicted"/>
<keyword evidence="2" id="KW-1185">Reference proteome</keyword>
<dbReference type="AlphaFoldDB" id="A0A6G1HRK0"/>
<evidence type="ECO:0000313" key="1">
    <source>
        <dbReference type="EMBL" id="KAF2398683.1"/>
    </source>
</evidence>
<protein>
    <submittedName>
        <fullName evidence="1">Uncharacterized protein</fullName>
    </submittedName>
</protein>
<dbReference type="EMBL" id="ML996699">
    <property type="protein sequence ID" value="KAF2398683.1"/>
    <property type="molecule type" value="Genomic_DNA"/>
</dbReference>
<evidence type="ECO:0000313" key="2">
    <source>
        <dbReference type="Proteomes" id="UP000799640"/>
    </source>
</evidence>